<organism evidence="10 11">
    <name type="scientific">Oopsacas minuta</name>
    <dbReference type="NCBI Taxonomy" id="111878"/>
    <lineage>
        <taxon>Eukaryota</taxon>
        <taxon>Metazoa</taxon>
        <taxon>Porifera</taxon>
        <taxon>Hexactinellida</taxon>
        <taxon>Hexasterophora</taxon>
        <taxon>Lyssacinosida</taxon>
        <taxon>Leucopsacidae</taxon>
        <taxon>Oopsacas</taxon>
    </lineage>
</organism>
<name>A0AAV7K191_9METZ</name>
<dbReference type="SUPFAM" id="SSF48403">
    <property type="entry name" value="Ankyrin repeat"/>
    <property type="match status" value="1"/>
</dbReference>
<evidence type="ECO:0000256" key="3">
    <source>
        <dbReference type="ARBA" id="ARBA00022737"/>
    </source>
</evidence>
<feature type="repeat" description="ANK" evidence="7">
    <location>
        <begin position="253"/>
        <end position="285"/>
    </location>
</feature>
<feature type="repeat" description="ANK" evidence="7">
    <location>
        <begin position="286"/>
        <end position="318"/>
    </location>
</feature>
<evidence type="ECO:0000256" key="5">
    <source>
        <dbReference type="ARBA" id="ARBA00023043"/>
    </source>
</evidence>
<gene>
    <name evidence="10" type="ORF">LOD99_746</name>
</gene>
<keyword evidence="2 8" id="KW-0812">Transmembrane</keyword>
<dbReference type="PROSITE" id="PS50297">
    <property type="entry name" value="ANK_REP_REGION"/>
    <property type="match status" value="4"/>
</dbReference>
<dbReference type="PROSITE" id="PS50088">
    <property type="entry name" value="ANK_REPEAT"/>
    <property type="match status" value="4"/>
</dbReference>
<dbReference type="Pfam" id="PF00023">
    <property type="entry name" value="Ank"/>
    <property type="match status" value="1"/>
</dbReference>
<evidence type="ECO:0000313" key="11">
    <source>
        <dbReference type="Proteomes" id="UP001165289"/>
    </source>
</evidence>
<evidence type="ECO:0000256" key="4">
    <source>
        <dbReference type="ARBA" id="ARBA00022989"/>
    </source>
</evidence>
<dbReference type="Pfam" id="PF12796">
    <property type="entry name" value="Ank_2"/>
    <property type="match status" value="1"/>
</dbReference>
<evidence type="ECO:0000256" key="1">
    <source>
        <dbReference type="ARBA" id="ARBA00004141"/>
    </source>
</evidence>
<dbReference type="EMBL" id="JAKMXF010000222">
    <property type="protein sequence ID" value="KAI6654349.1"/>
    <property type="molecule type" value="Genomic_DNA"/>
</dbReference>
<dbReference type="InterPro" id="IPR002110">
    <property type="entry name" value="Ankyrin_rpt"/>
</dbReference>
<accession>A0AAV7K191</accession>
<comment type="caution">
    <text evidence="10">The sequence shown here is derived from an EMBL/GenBank/DDBJ whole genome shotgun (WGS) entry which is preliminary data.</text>
</comment>
<feature type="transmembrane region" description="Helical" evidence="8">
    <location>
        <begin position="582"/>
        <end position="600"/>
    </location>
</feature>
<dbReference type="Pfam" id="PF00520">
    <property type="entry name" value="Ion_trans"/>
    <property type="match status" value="1"/>
</dbReference>
<evidence type="ECO:0000259" key="9">
    <source>
        <dbReference type="Pfam" id="PF00520"/>
    </source>
</evidence>
<sequence length="855" mass="98043">MVETIELISGQNYDQNTTYSRHSSRNETDVAYREIDGLNYRIGREEGSQSNIMVVPELEEALLTNNMTLLKRLMQEGAPYLYEAYNNNKPLEMSAFYCRSDIIKIILDRDQTEGSNDEKQIFNDHTGLALYRACISNSKETAKMLISAGAPIIPTVHPHVAAQHGSWSVLDVILRHNKLNINEIDQYYLTPLHYAAKRGYAPTVGYLLAQGADPNIQSDIGKSALHLACESAGQDVIYLLVTNNADIDLIDIQGYTALLIAAENGKDNTISILANAGANLDVRNEQGRSALILAAINDHANVIHELITNGASIDITDNGRYNALERGLMNRKDSATSMLIRLTPETDFLLYYTEDIEINVNKLIKFGMEKSIQALLDRMVIIDDKYHCIIMTKYLDVDVHNKTPADCGYKKNSLYLLQRIAELASEQVAYHGVIRLLVDHKMRRFGYYILLIKLVSYLLFLLALSFSLIHAAHETNPMETYWKDFGHLRIISETFVLLYFLVNILTELAEFTRIVISTFRRLKDKRINTQTEIARELAVSQMYYTEGIVHQRDNINSRFVSSVANCFLVRVIRDYLKERSNYLDLLSLFSLAILIPLRTTSQPVQWVFATCTFLFNSLRLFNYISIIPIIGPYSNIFYKIITKDVPKFAFMFLIILFIYTGSFYIALRSPFTLQGLLNKSYSERTSTEKSFNDDVIWILYSGFRVLPESNVLEQNYLYNNLNWLAAGIYVTFLFLTVVVFLNVFIAQLSDRYAKVRQNAERTFAWHRLNFIVQIQKSSLLSLCIDFRKKLFIEGISINSDKFMEYFGANMMRYHAIALEQDIDEKGLLGQIKHHVRLATKTRDLSQTMQLMKKHD</sequence>
<dbReference type="Gene3D" id="1.25.40.20">
    <property type="entry name" value="Ankyrin repeat-containing domain"/>
    <property type="match status" value="1"/>
</dbReference>
<reference evidence="10 11" key="1">
    <citation type="journal article" date="2023" name="BMC Biol.">
        <title>The compact genome of the sponge Oopsacas minuta (Hexactinellida) is lacking key metazoan core genes.</title>
        <authorList>
            <person name="Santini S."/>
            <person name="Schenkelaars Q."/>
            <person name="Jourda C."/>
            <person name="Duchesne M."/>
            <person name="Belahbib H."/>
            <person name="Rocher C."/>
            <person name="Selva M."/>
            <person name="Riesgo A."/>
            <person name="Vervoort M."/>
            <person name="Leys S.P."/>
            <person name="Kodjabachian L."/>
            <person name="Le Bivic A."/>
            <person name="Borchiellini C."/>
            <person name="Claverie J.M."/>
            <person name="Renard E."/>
        </authorList>
    </citation>
    <scope>NUCLEOTIDE SEQUENCE [LARGE SCALE GENOMIC DNA]</scope>
    <source>
        <strain evidence="10">SPO-2</strain>
    </source>
</reference>
<feature type="transmembrane region" description="Helical" evidence="8">
    <location>
        <begin position="490"/>
        <end position="516"/>
    </location>
</feature>
<feature type="repeat" description="ANK" evidence="7">
    <location>
        <begin position="220"/>
        <end position="252"/>
    </location>
</feature>
<feature type="transmembrane region" description="Helical" evidence="8">
    <location>
        <begin position="445"/>
        <end position="470"/>
    </location>
</feature>
<keyword evidence="3" id="KW-0677">Repeat</keyword>
<keyword evidence="4 8" id="KW-1133">Transmembrane helix</keyword>
<evidence type="ECO:0000256" key="8">
    <source>
        <dbReference type="SAM" id="Phobius"/>
    </source>
</evidence>
<evidence type="ECO:0000256" key="7">
    <source>
        <dbReference type="PROSITE-ProRule" id="PRU00023"/>
    </source>
</evidence>
<proteinExistence type="predicted"/>
<dbReference type="SMART" id="SM00248">
    <property type="entry name" value="ANK"/>
    <property type="match status" value="6"/>
</dbReference>
<feature type="transmembrane region" description="Helical" evidence="8">
    <location>
        <begin position="620"/>
        <end position="641"/>
    </location>
</feature>
<dbReference type="GO" id="GO:0016020">
    <property type="term" value="C:membrane"/>
    <property type="evidence" value="ECO:0007669"/>
    <property type="project" value="UniProtKB-SubCell"/>
</dbReference>
<keyword evidence="6 8" id="KW-0472">Membrane</keyword>
<comment type="subcellular location">
    <subcellularLocation>
        <location evidence="1">Membrane</location>
        <topology evidence="1">Multi-pass membrane protein</topology>
    </subcellularLocation>
</comment>
<feature type="transmembrane region" description="Helical" evidence="8">
    <location>
        <begin position="723"/>
        <end position="746"/>
    </location>
</feature>
<evidence type="ECO:0000256" key="2">
    <source>
        <dbReference type="ARBA" id="ARBA00022692"/>
    </source>
</evidence>
<dbReference type="GO" id="GO:0005216">
    <property type="term" value="F:monoatomic ion channel activity"/>
    <property type="evidence" value="ECO:0007669"/>
    <property type="project" value="InterPro"/>
</dbReference>
<feature type="transmembrane region" description="Helical" evidence="8">
    <location>
        <begin position="648"/>
        <end position="667"/>
    </location>
</feature>
<dbReference type="AlphaFoldDB" id="A0AAV7K191"/>
<dbReference type="Proteomes" id="UP001165289">
    <property type="component" value="Unassembled WGS sequence"/>
</dbReference>
<feature type="repeat" description="ANK" evidence="7">
    <location>
        <begin position="187"/>
        <end position="219"/>
    </location>
</feature>
<keyword evidence="5 7" id="KW-0040">ANK repeat</keyword>
<dbReference type="InterPro" id="IPR005821">
    <property type="entry name" value="Ion_trans_dom"/>
</dbReference>
<feature type="domain" description="Ion transport" evidence="9">
    <location>
        <begin position="567"/>
        <end position="759"/>
    </location>
</feature>
<protein>
    <submittedName>
        <fullName evidence="10">Ankyrin repeat protein</fullName>
    </submittedName>
</protein>
<keyword evidence="11" id="KW-1185">Reference proteome</keyword>
<evidence type="ECO:0000256" key="6">
    <source>
        <dbReference type="ARBA" id="ARBA00023136"/>
    </source>
</evidence>
<dbReference type="PANTHER" id="PTHR24198">
    <property type="entry name" value="ANKYRIN REPEAT AND PROTEIN KINASE DOMAIN-CONTAINING PROTEIN"/>
    <property type="match status" value="1"/>
</dbReference>
<dbReference type="PANTHER" id="PTHR24198:SF165">
    <property type="entry name" value="ANKYRIN REPEAT-CONTAINING PROTEIN-RELATED"/>
    <property type="match status" value="1"/>
</dbReference>
<evidence type="ECO:0000313" key="10">
    <source>
        <dbReference type="EMBL" id="KAI6654349.1"/>
    </source>
</evidence>
<dbReference type="InterPro" id="IPR036770">
    <property type="entry name" value="Ankyrin_rpt-contain_sf"/>
</dbReference>